<organism evidence="1">
    <name type="scientific">Companilactobacillus formosensis</name>
    <dbReference type="NCBI Taxonomy" id="1617889"/>
    <lineage>
        <taxon>Bacteria</taxon>
        <taxon>Bacillati</taxon>
        <taxon>Bacillota</taxon>
        <taxon>Bacilli</taxon>
        <taxon>Lactobacillales</taxon>
        <taxon>Lactobacillaceae</taxon>
        <taxon>Companilactobacillus</taxon>
    </lineage>
</organism>
<sequence>MNNLEPGFQNALKNQRLIHGVLKRVHIYTTRVDYDDYFQEAMILYAETYDKYCQSKKDLTKFNSYVYQKLTWRLTDMLRREKKYYDFHSLEEFDFQRIPEEKSIVNLDFLKLSELSYLERAILQEHFIEGQPLVILAQRYNHTSRSLRYCRSKLLTKIKHMSTC</sequence>
<name>A0A2P4R884_9LACO</name>
<evidence type="ECO:0000313" key="1">
    <source>
        <dbReference type="EMBL" id="POH37477.1"/>
    </source>
</evidence>
<dbReference type="GO" id="GO:0006352">
    <property type="term" value="P:DNA-templated transcription initiation"/>
    <property type="evidence" value="ECO:0007669"/>
    <property type="project" value="InterPro"/>
</dbReference>
<accession>A0A2P4R884</accession>
<comment type="caution">
    <text evidence="1">The sequence shown here is derived from an EMBL/GenBank/DDBJ whole genome shotgun (WGS) entry which is preliminary data.</text>
</comment>
<dbReference type="Gene3D" id="1.10.1740.10">
    <property type="match status" value="1"/>
</dbReference>
<dbReference type="EMBL" id="PPWZ01000015">
    <property type="protein sequence ID" value="POH37477.1"/>
    <property type="molecule type" value="Genomic_DNA"/>
</dbReference>
<proteinExistence type="predicted"/>
<reference evidence="1" key="1">
    <citation type="submission" date="2018-01" db="EMBL/GenBank/DDBJ databases">
        <title>Genome sequnecing of Lactobacillus formosensis KACC 18721.</title>
        <authorList>
            <person name="Kim S.-J."/>
            <person name="Heo J."/>
        </authorList>
    </citation>
    <scope>NUCLEOTIDE SEQUENCE</scope>
    <source>
        <strain evidence="1">KACC 18721</strain>
    </source>
</reference>
<protein>
    <submittedName>
        <fullName evidence="1">Sigma-70 family RNA polymerase sigma factor</fullName>
    </submittedName>
</protein>
<dbReference type="InterPro" id="IPR013325">
    <property type="entry name" value="RNA_pol_sigma_r2"/>
</dbReference>
<gene>
    <name evidence="1" type="ORF">C2R26_02805</name>
</gene>
<dbReference type="AlphaFoldDB" id="A0A2P4R884"/>
<dbReference type="GO" id="GO:0003700">
    <property type="term" value="F:DNA-binding transcription factor activity"/>
    <property type="evidence" value="ECO:0007669"/>
    <property type="project" value="InterPro"/>
</dbReference>
<dbReference type="SUPFAM" id="SSF88946">
    <property type="entry name" value="Sigma2 domain of RNA polymerase sigma factors"/>
    <property type="match status" value="1"/>
</dbReference>